<evidence type="ECO:0000313" key="3">
    <source>
        <dbReference type="Proteomes" id="UP000192247"/>
    </source>
</evidence>
<protein>
    <submittedName>
        <fullName evidence="2">Uncharacterized protein</fullName>
    </submittedName>
</protein>
<dbReference type="EMBL" id="MNPL01008763">
    <property type="protein sequence ID" value="OQR74082.1"/>
    <property type="molecule type" value="Genomic_DNA"/>
</dbReference>
<reference evidence="2 3" key="1">
    <citation type="journal article" date="2017" name="Gigascience">
        <title>Draft genome of the honey bee ectoparasitic mite, Tropilaelaps mercedesae, is shaped by the parasitic life history.</title>
        <authorList>
            <person name="Dong X."/>
            <person name="Armstrong S.D."/>
            <person name="Xia D."/>
            <person name="Makepeace B.L."/>
            <person name="Darby A.C."/>
            <person name="Kadowaki T."/>
        </authorList>
    </citation>
    <scope>NUCLEOTIDE SEQUENCE [LARGE SCALE GENOMIC DNA]</scope>
    <source>
        <strain evidence="2">Wuxi-XJTLU</strain>
    </source>
</reference>
<feature type="region of interest" description="Disordered" evidence="1">
    <location>
        <begin position="1"/>
        <end position="23"/>
    </location>
</feature>
<name>A0A1V9XL36_9ACAR</name>
<accession>A0A1V9XL36</accession>
<gene>
    <name evidence="2" type="ORF">BIW11_09320</name>
</gene>
<comment type="caution">
    <text evidence="2">The sequence shown here is derived from an EMBL/GenBank/DDBJ whole genome shotgun (WGS) entry which is preliminary data.</text>
</comment>
<dbReference type="AlphaFoldDB" id="A0A1V9XL36"/>
<sequence>MKQIQPPGIRQCGRPGTIDEPTGFKSNTTTTWLNLFRLYAQITLSHCTAEKLKHHSSLSSYLLIFPVRAAHVGPPEYTESIMEMARHQWDSEKMCKRYA</sequence>
<organism evidence="2 3">
    <name type="scientific">Tropilaelaps mercedesae</name>
    <dbReference type="NCBI Taxonomy" id="418985"/>
    <lineage>
        <taxon>Eukaryota</taxon>
        <taxon>Metazoa</taxon>
        <taxon>Ecdysozoa</taxon>
        <taxon>Arthropoda</taxon>
        <taxon>Chelicerata</taxon>
        <taxon>Arachnida</taxon>
        <taxon>Acari</taxon>
        <taxon>Parasitiformes</taxon>
        <taxon>Mesostigmata</taxon>
        <taxon>Gamasina</taxon>
        <taxon>Dermanyssoidea</taxon>
        <taxon>Laelapidae</taxon>
        <taxon>Tropilaelaps</taxon>
    </lineage>
</organism>
<dbReference type="Proteomes" id="UP000192247">
    <property type="component" value="Unassembled WGS sequence"/>
</dbReference>
<keyword evidence="3" id="KW-1185">Reference proteome</keyword>
<dbReference type="InParanoid" id="A0A1V9XL36"/>
<feature type="non-terminal residue" evidence="2">
    <location>
        <position position="99"/>
    </location>
</feature>
<evidence type="ECO:0000313" key="2">
    <source>
        <dbReference type="EMBL" id="OQR74082.1"/>
    </source>
</evidence>
<proteinExistence type="predicted"/>
<evidence type="ECO:0000256" key="1">
    <source>
        <dbReference type="SAM" id="MobiDB-lite"/>
    </source>
</evidence>